<evidence type="ECO:0000259" key="1">
    <source>
        <dbReference type="Pfam" id="PF00733"/>
    </source>
</evidence>
<sequence length="608" mass="67906">MVGLSGVVGEHGGLEVETVRPTVSDERTNSYRDERIVVRTAFHEGTTVEQPVETEGGPLVWVWGEVFGVTDDRGERTRVDPFETARVCADLYDEYGDRFVERLDGEFIVLLYDPSAETATFFSDRVGARPLYYAVGDDAIAFSTSVQAVPEIPGYTPTFSESYLAEYLYSRRVHGTKTPVEGIEQIAPATRLSYDLEAGVLDERQYWEPRYRPVDKPLSYFVSELADRFERAVADRMPRDDGDAGLLLSGGSDSRSVLAAGGSELTCFHMGDGWNREARYAKQAANAAGAEFELLERGRDYHATLLERAAPIQEFVGSFQSGHMLGYAERLAEMDVLFTGLYCDVLFGSWGVPQREISLPFGVTLWPPVSQVPTTTDEFVARRVADDPTRQPPALRAPSYEEIMTENVGRKPNGRVSDHGVEYESPEAMSLSTFLYPITNGIGFDLFASSQITRTRTPLLDRRLIDLHLEMPLKYRLRYDPVHRAMAKLDPSLAAVRDASSAVPVSSHKAVHMVGNRVTNQLAKVRGPESFRTEGPLQDKDEVIRATDFLETALERTESRGRALSSLEWSQVRETYRRHRAGEIDAGEDLYRLMTVLESPIGARILDS</sequence>
<evidence type="ECO:0000313" key="3">
    <source>
        <dbReference type="EMBL" id="SFS40804.1"/>
    </source>
</evidence>
<dbReference type="Gene3D" id="3.60.20.10">
    <property type="entry name" value="Glutamine Phosphoribosylpyrophosphate, subunit 1, domain 1"/>
    <property type="match status" value="1"/>
</dbReference>
<dbReference type="PANTHER" id="PTHR43284">
    <property type="entry name" value="ASPARAGINE SYNTHETASE (GLUTAMINE-HYDROLYZING)"/>
    <property type="match status" value="1"/>
</dbReference>
<accession>A0A1I6PKS3</accession>
<dbReference type="GO" id="GO:0004066">
    <property type="term" value="F:asparagine synthase (glutamine-hydrolyzing) activity"/>
    <property type="evidence" value="ECO:0007669"/>
    <property type="project" value="InterPro"/>
</dbReference>
<dbReference type="Pfam" id="PF00733">
    <property type="entry name" value="Asn_synthase"/>
    <property type="match status" value="1"/>
</dbReference>
<dbReference type="AlphaFoldDB" id="A0A1I6PKS3"/>
<feature type="domain" description="Glutamine amidotransferase type-2" evidence="2">
    <location>
        <begin position="62"/>
        <end position="149"/>
    </location>
</feature>
<proteinExistence type="predicted"/>
<dbReference type="Gene3D" id="3.40.50.620">
    <property type="entry name" value="HUPs"/>
    <property type="match status" value="1"/>
</dbReference>
<dbReference type="PANTHER" id="PTHR43284:SF1">
    <property type="entry name" value="ASPARAGINE SYNTHETASE"/>
    <property type="match status" value="1"/>
</dbReference>
<dbReference type="InterPro" id="IPR017932">
    <property type="entry name" value="GATase_2_dom"/>
</dbReference>
<dbReference type="SUPFAM" id="SSF52402">
    <property type="entry name" value="Adenine nucleotide alpha hydrolases-like"/>
    <property type="match status" value="1"/>
</dbReference>
<dbReference type="RefSeq" id="WP_092901430.1">
    <property type="nucleotide sequence ID" value="NZ_FOZS01000001.1"/>
</dbReference>
<gene>
    <name evidence="3" type="ORF">SAMN04488556_0631</name>
</gene>
<dbReference type="Proteomes" id="UP000199199">
    <property type="component" value="Unassembled WGS sequence"/>
</dbReference>
<evidence type="ECO:0000313" key="4">
    <source>
        <dbReference type="Proteomes" id="UP000199199"/>
    </source>
</evidence>
<dbReference type="EMBL" id="FOZS01000001">
    <property type="protein sequence ID" value="SFS40804.1"/>
    <property type="molecule type" value="Genomic_DNA"/>
</dbReference>
<name>A0A1I6PKS3_9EURY</name>
<organism evidence="3 4">
    <name type="scientific">Halostagnicola kamekurae</name>
    <dbReference type="NCBI Taxonomy" id="619731"/>
    <lineage>
        <taxon>Archaea</taxon>
        <taxon>Methanobacteriati</taxon>
        <taxon>Methanobacteriota</taxon>
        <taxon>Stenosarchaea group</taxon>
        <taxon>Halobacteria</taxon>
        <taxon>Halobacteriales</taxon>
        <taxon>Natrialbaceae</taxon>
        <taxon>Halostagnicola</taxon>
    </lineage>
</organism>
<reference evidence="4" key="1">
    <citation type="submission" date="2016-10" db="EMBL/GenBank/DDBJ databases">
        <authorList>
            <person name="Varghese N."/>
            <person name="Submissions S."/>
        </authorList>
    </citation>
    <scope>NUCLEOTIDE SEQUENCE [LARGE SCALE GENOMIC DNA]</scope>
    <source>
        <strain evidence="4">DSM 22427</strain>
    </source>
</reference>
<dbReference type="InterPro" id="IPR029055">
    <property type="entry name" value="Ntn_hydrolases_N"/>
</dbReference>
<evidence type="ECO:0000259" key="2">
    <source>
        <dbReference type="Pfam" id="PF13537"/>
    </source>
</evidence>
<dbReference type="InterPro" id="IPR001962">
    <property type="entry name" value="Asn_synthase"/>
</dbReference>
<dbReference type="Pfam" id="PF13537">
    <property type="entry name" value="GATase_7"/>
    <property type="match status" value="1"/>
</dbReference>
<protein>
    <submittedName>
        <fullName evidence="3">Asparagine synthase (Glutamine-hydrolysing)</fullName>
    </submittedName>
</protein>
<dbReference type="GO" id="GO:0006529">
    <property type="term" value="P:asparagine biosynthetic process"/>
    <property type="evidence" value="ECO:0007669"/>
    <property type="project" value="InterPro"/>
</dbReference>
<dbReference type="InterPro" id="IPR051786">
    <property type="entry name" value="ASN_synthetase/amidase"/>
</dbReference>
<dbReference type="SUPFAM" id="SSF56235">
    <property type="entry name" value="N-terminal nucleophile aminohydrolases (Ntn hydrolases)"/>
    <property type="match status" value="1"/>
</dbReference>
<feature type="domain" description="Asparagine synthetase" evidence="1">
    <location>
        <begin position="224"/>
        <end position="479"/>
    </location>
</feature>
<keyword evidence="4" id="KW-1185">Reference proteome</keyword>
<dbReference type="InterPro" id="IPR014729">
    <property type="entry name" value="Rossmann-like_a/b/a_fold"/>
</dbReference>
<dbReference type="OrthoDB" id="8692at2157"/>